<keyword evidence="15" id="KW-1185">Reference proteome</keyword>
<dbReference type="GO" id="GO:0006888">
    <property type="term" value="P:endoplasmic reticulum to Golgi vesicle-mediated transport"/>
    <property type="evidence" value="ECO:0007669"/>
    <property type="project" value="InterPro"/>
</dbReference>
<dbReference type="EMBL" id="MU853637">
    <property type="protein sequence ID" value="KAK4140203.1"/>
    <property type="molecule type" value="Genomic_DNA"/>
</dbReference>
<dbReference type="RefSeq" id="XP_062633574.1">
    <property type="nucleotide sequence ID" value="XM_062784815.1"/>
</dbReference>
<feature type="transmembrane region" description="Helical" evidence="13">
    <location>
        <begin position="259"/>
        <end position="277"/>
    </location>
</feature>
<dbReference type="AlphaFoldDB" id="A0AAN6UW45"/>
<comment type="subcellular location">
    <subcellularLocation>
        <location evidence="1">Endoplasmic reticulum membrane</location>
        <topology evidence="1">Multi-pass membrane protein</topology>
    </subcellularLocation>
    <subcellularLocation>
        <location evidence="2">Golgi apparatus membrane</location>
        <topology evidence="2">Multi-pass membrane protein</topology>
    </subcellularLocation>
</comment>
<protein>
    <submittedName>
        <fullName evidence="14">Protein transport protein yif1</fullName>
    </submittedName>
</protein>
<dbReference type="Proteomes" id="UP001302676">
    <property type="component" value="Unassembled WGS sequence"/>
</dbReference>
<evidence type="ECO:0000313" key="14">
    <source>
        <dbReference type="EMBL" id="KAK4140203.1"/>
    </source>
</evidence>
<keyword evidence="10" id="KW-0333">Golgi apparatus</keyword>
<evidence type="ECO:0000256" key="10">
    <source>
        <dbReference type="ARBA" id="ARBA00023034"/>
    </source>
</evidence>
<evidence type="ECO:0000256" key="5">
    <source>
        <dbReference type="ARBA" id="ARBA00022448"/>
    </source>
</evidence>
<dbReference type="InterPro" id="IPR007248">
    <property type="entry name" value="Mpv17_PMP22"/>
</dbReference>
<gene>
    <name evidence="14" type="ORF">C8A04DRAFT_40072</name>
</gene>
<reference evidence="14" key="2">
    <citation type="submission" date="2023-05" db="EMBL/GenBank/DDBJ databases">
        <authorList>
            <consortium name="Lawrence Berkeley National Laboratory"/>
            <person name="Steindorff A."/>
            <person name="Hensen N."/>
            <person name="Bonometti L."/>
            <person name="Westerberg I."/>
            <person name="Brannstrom I.O."/>
            <person name="Guillou S."/>
            <person name="Cros-Aarteil S."/>
            <person name="Calhoun S."/>
            <person name="Haridas S."/>
            <person name="Kuo A."/>
            <person name="Mondo S."/>
            <person name="Pangilinan J."/>
            <person name="Riley R."/>
            <person name="Labutti K."/>
            <person name="Andreopoulos B."/>
            <person name="Lipzen A."/>
            <person name="Chen C."/>
            <person name="Yanf M."/>
            <person name="Daum C."/>
            <person name="Ng V."/>
            <person name="Clum A."/>
            <person name="Ohm R."/>
            <person name="Martin F."/>
            <person name="Silar P."/>
            <person name="Natvig D."/>
            <person name="Lalanne C."/>
            <person name="Gautier V."/>
            <person name="Ament-Velasquez S.L."/>
            <person name="Kruys A."/>
            <person name="Hutchinson M.I."/>
            <person name="Powell A.J."/>
            <person name="Barry K."/>
            <person name="Miller A.N."/>
            <person name="Grigoriev I.V."/>
            <person name="Debuchy R."/>
            <person name="Gladieux P."/>
            <person name="Thoren M.H."/>
            <person name="Johannesson H."/>
        </authorList>
    </citation>
    <scope>NUCLEOTIDE SEQUENCE</scope>
    <source>
        <strain evidence="14">CBS 141.50</strain>
    </source>
</reference>
<evidence type="ECO:0000256" key="7">
    <source>
        <dbReference type="ARBA" id="ARBA00022824"/>
    </source>
</evidence>
<feature type="region of interest" description="Disordered" evidence="12">
    <location>
        <begin position="1"/>
        <end position="66"/>
    </location>
</feature>
<evidence type="ECO:0000256" key="6">
    <source>
        <dbReference type="ARBA" id="ARBA00022692"/>
    </source>
</evidence>
<evidence type="ECO:0000256" key="11">
    <source>
        <dbReference type="ARBA" id="ARBA00023136"/>
    </source>
</evidence>
<dbReference type="GeneID" id="87821428"/>
<evidence type="ECO:0000313" key="15">
    <source>
        <dbReference type="Proteomes" id="UP001302676"/>
    </source>
</evidence>
<keyword evidence="7" id="KW-0256">Endoplasmic reticulum</keyword>
<dbReference type="GO" id="GO:0005793">
    <property type="term" value="C:endoplasmic reticulum-Golgi intermediate compartment"/>
    <property type="evidence" value="ECO:0007669"/>
    <property type="project" value="TreeGrafter"/>
</dbReference>
<keyword evidence="8" id="KW-0653">Protein transport</keyword>
<accession>A0AAN6UW45</accession>
<feature type="transmembrane region" description="Helical" evidence="13">
    <location>
        <begin position="193"/>
        <end position="217"/>
    </location>
</feature>
<evidence type="ECO:0000256" key="13">
    <source>
        <dbReference type="SAM" id="Phobius"/>
    </source>
</evidence>
<dbReference type="InterPro" id="IPR005578">
    <property type="entry name" value="Yif1_fam"/>
</dbReference>
<name>A0AAN6UW45_9PEZI</name>
<dbReference type="GO" id="GO:0005789">
    <property type="term" value="C:endoplasmic reticulum membrane"/>
    <property type="evidence" value="ECO:0007669"/>
    <property type="project" value="UniProtKB-SubCell"/>
</dbReference>
<dbReference type="PANTHER" id="PTHR14083">
    <property type="entry name" value="YIP1 INTERACTING FACTOR HOMOLOG YIF1 PROTEIN"/>
    <property type="match status" value="1"/>
</dbReference>
<evidence type="ECO:0000256" key="9">
    <source>
        <dbReference type="ARBA" id="ARBA00022989"/>
    </source>
</evidence>
<evidence type="ECO:0000256" key="1">
    <source>
        <dbReference type="ARBA" id="ARBA00004477"/>
    </source>
</evidence>
<evidence type="ECO:0000256" key="12">
    <source>
        <dbReference type="SAM" id="MobiDB-lite"/>
    </source>
</evidence>
<evidence type="ECO:0000256" key="8">
    <source>
        <dbReference type="ARBA" id="ARBA00022927"/>
    </source>
</evidence>
<comment type="caution">
    <text evidence="14">The sequence shown here is derived from an EMBL/GenBank/DDBJ whole genome shotgun (WGS) entry which is preliminary data.</text>
</comment>
<keyword evidence="9 13" id="KW-1133">Transmembrane helix</keyword>
<reference evidence="14" key="1">
    <citation type="journal article" date="2023" name="Mol. Phylogenet. Evol.">
        <title>Genome-scale phylogeny and comparative genomics of the fungal order Sordariales.</title>
        <authorList>
            <person name="Hensen N."/>
            <person name="Bonometti L."/>
            <person name="Westerberg I."/>
            <person name="Brannstrom I.O."/>
            <person name="Guillou S."/>
            <person name="Cros-Aarteil S."/>
            <person name="Calhoun S."/>
            <person name="Haridas S."/>
            <person name="Kuo A."/>
            <person name="Mondo S."/>
            <person name="Pangilinan J."/>
            <person name="Riley R."/>
            <person name="LaButti K."/>
            <person name="Andreopoulos B."/>
            <person name="Lipzen A."/>
            <person name="Chen C."/>
            <person name="Yan M."/>
            <person name="Daum C."/>
            <person name="Ng V."/>
            <person name="Clum A."/>
            <person name="Steindorff A."/>
            <person name="Ohm R.A."/>
            <person name="Martin F."/>
            <person name="Silar P."/>
            <person name="Natvig D.O."/>
            <person name="Lalanne C."/>
            <person name="Gautier V."/>
            <person name="Ament-Velasquez S.L."/>
            <person name="Kruys A."/>
            <person name="Hutchinson M.I."/>
            <person name="Powell A.J."/>
            <person name="Barry K."/>
            <person name="Miller A.N."/>
            <person name="Grigoriev I.V."/>
            <person name="Debuchy R."/>
            <person name="Gladieux P."/>
            <person name="Hiltunen Thoren M."/>
            <person name="Johannesson H."/>
        </authorList>
    </citation>
    <scope>NUCLEOTIDE SEQUENCE</scope>
    <source>
        <strain evidence="14">CBS 141.50</strain>
    </source>
</reference>
<keyword evidence="5" id="KW-0813">Transport</keyword>
<comment type="similarity">
    <text evidence="4">Belongs to the YIF1 family.</text>
</comment>
<organism evidence="14 15">
    <name type="scientific">Dichotomopilus funicola</name>
    <dbReference type="NCBI Taxonomy" id="1934379"/>
    <lineage>
        <taxon>Eukaryota</taxon>
        <taxon>Fungi</taxon>
        <taxon>Dikarya</taxon>
        <taxon>Ascomycota</taxon>
        <taxon>Pezizomycotina</taxon>
        <taxon>Sordariomycetes</taxon>
        <taxon>Sordariomycetidae</taxon>
        <taxon>Sordariales</taxon>
        <taxon>Chaetomiaceae</taxon>
        <taxon>Dichotomopilus</taxon>
    </lineage>
</organism>
<feature type="transmembrane region" description="Helical" evidence="13">
    <location>
        <begin position="164"/>
        <end position="181"/>
    </location>
</feature>
<comment type="similarity">
    <text evidence="3">Belongs to the peroxisomal membrane protein PXMP2/4 family.</text>
</comment>
<keyword evidence="6 13" id="KW-0812">Transmembrane</keyword>
<keyword evidence="11 13" id="KW-0472">Membrane</keyword>
<evidence type="ECO:0000256" key="4">
    <source>
        <dbReference type="ARBA" id="ARBA00009727"/>
    </source>
</evidence>
<dbReference type="PANTHER" id="PTHR14083:SF0">
    <property type="entry name" value="YIP1D-INTERACTING FACTOR 1, ISOFORM C"/>
    <property type="match status" value="1"/>
</dbReference>
<dbReference type="GO" id="GO:0000139">
    <property type="term" value="C:Golgi membrane"/>
    <property type="evidence" value="ECO:0007669"/>
    <property type="project" value="UniProtKB-SubCell"/>
</dbReference>
<dbReference type="GO" id="GO:0030134">
    <property type="term" value="C:COPII-coated ER to Golgi transport vesicle"/>
    <property type="evidence" value="ECO:0007669"/>
    <property type="project" value="TreeGrafter"/>
</dbReference>
<dbReference type="Pfam" id="PF04117">
    <property type="entry name" value="Mpv17_PMP22"/>
    <property type="match status" value="1"/>
</dbReference>
<evidence type="ECO:0000256" key="2">
    <source>
        <dbReference type="ARBA" id="ARBA00004653"/>
    </source>
</evidence>
<evidence type="ECO:0000256" key="3">
    <source>
        <dbReference type="ARBA" id="ARBA00006824"/>
    </source>
</evidence>
<dbReference type="GO" id="GO:0015031">
    <property type="term" value="P:protein transport"/>
    <property type="evidence" value="ECO:0007669"/>
    <property type="project" value="UniProtKB-KW"/>
</dbReference>
<proteinExistence type="inferred from homology"/>
<dbReference type="Pfam" id="PF03878">
    <property type="entry name" value="YIF1"/>
    <property type="match status" value="1"/>
</dbReference>
<sequence length="603" mass="66716">MQRAAYGRSPPLHHPVPQHVSTVPQLRSPPPPASQAHSNYDGSPYPQQQPPQQQQPGGIPSAGPNVFGQYGNFINDPAAQLASQFGQTAFRQGQEYIEQNVNRFVNVSALKHYFIVTNSYVINKLFLVFFPWRHKPWTRRQATGPSGQEAWYLPPRDDINSPDMYIPVMSLVTYIFLQALISGLKGQFQPELFGYIATTALVAVIVEILGLKLGCYLLSISNESQLLDLVAYSGYKFVGVIVTISVAEIMNGGKGTGGWIGWTVFIYTFLANSLFLMRSLKYVLLPENNNDNRGPMQTMHPLDSRAKRNQRTQFLFFYSYIAQHSFASHRNLSALKIWETSRPERAMAPPIVTATVQTAVISAISNVLAQAITAHQSNTTLTIDWIPVFQYTLFALISTPPNFLWQDLLESSFPAYHASPTKEAVALAAASDDAALEKKASVKTGKGNALVEPRLNKLNTITKTLLDQSIGAVVNTLLFCFFTHGIRQAMAHHYAARAAGLVPADSLAFLLSGRDAVRYQDVAWPSVWASTQAEFWGLIKAGWRFWPLVSLVNYVFLTSVEARSLVGALAGLGWGIYVSLATAQPRRGEVVEFSTEDGMRLRG</sequence>
<feature type="transmembrane region" description="Helical" evidence="13">
    <location>
        <begin position="229"/>
        <end position="247"/>
    </location>
</feature>